<keyword evidence="3" id="KW-1185">Reference proteome</keyword>
<sequence length="124" mass="12950">MRRRSLGVLAAAGALAASVGVSAPASADVSHPTCPRGAFCAYSATFEGGRLLLATQANWSGTLTNVQSTFNNGYPDPGADHVQLGYTAGGVSYSTCIHYAPGSGQYAHQWNNITIKSVRWRGEC</sequence>
<dbReference type="EMBL" id="LMWS01000008">
    <property type="protein sequence ID" value="KUN40132.1"/>
    <property type="molecule type" value="Genomic_DNA"/>
</dbReference>
<dbReference type="GeneID" id="91424068"/>
<protein>
    <recommendedName>
        <fullName evidence="4">Peptidase inhibitor</fullName>
    </recommendedName>
</protein>
<comment type="caution">
    <text evidence="2">The sequence shown here is derived from an EMBL/GenBank/DDBJ whole genome shotgun (WGS) entry which is preliminary data.</text>
</comment>
<proteinExistence type="predicted"/>
<accession>A0A101R1U0</accession>
<dbReference type="RefSeq" id="WP_067229285.1">
    <property type="nucleotide sequence ID" value="NZ_KQ948550.1"/>
</dbReference>
<evidence type="ECO:0000313" key="3">
    <source>
        <dbReference type="Proteomes" id="UP000053271"/>
    </source>
</evidence>
<dbReference type="AlphaFoldDB" id="A0A101R1U0"/>
<organism evidence="2 3">
    <name type="scientific">Streptomyces longwoodensis</name>
    <dbReference type="NCBI Taxonomy" id="68231"/>
    <lineage>
        <taxon>Bacteria</taxon>
        <taxon>Bacillati</taxon>
        <taxon>Actinomycetota</taxon>
        <taxon>Actinomycetes</taxon>
        <taxon>Kitasatosporales</taxon>
        <taxon>Streptomycetaceae</taxon>
        <taxon>Streptomyces</taxon>
    </lineage>
</organism>
<feature type="signal peptide" evidence="1">
    <location>
        <begin position="1"/>
        <end position="27"/>
    </location>
</feature>
<dbReference type="Proteomes" id="UP000053271">
    <property type="component" value="Unassembled WGS sequence"/>
</dbReference>
<evidence type="ECO:0008006" key="4">
    <source>
        <dbReference type="Google" id="ProtNLM"/>
    </source>
</evidence>
<name>A0A101R1U0_9ACTN</name>
<dbReference type="STRING" id="68231.AQJ30_05470"/>
<gene>
    <name evidence="2" type="ORF">AQJ30_05470</name>
</gene>
<evidence type="ECO:0000256" key="1">
    <source>
        <dbReference type="SAM" id="SignalP"/>
    </source>
</evidence>
<reference evidence="2 3" key="1">
    <citation type="submission" date="2015-10" db="EMBL/GenBank/DDBJ databases">
        <title>Draft genome sequence of Streptomyces longwoodensis DSM 41677, type strain for the species Streptomyces longwoodensis.</title>
        <authorList>
            <person name="Ruckert C."/>
            <person name="Winkler A."/>
            <person name="Kalinowski J."/>
            <person name="Kampfer P."/>
            <person name="Glaeser S."/>
        </authorList>
    </citation>
    <scope>NUCLEOTIDE SEQUENCE [LARGE SCALE GENOMIC DNA]</scope>
    <source>
        <strain evidence="2 3">DSM 41677</strain>
    </source>
</reference>
<feature type="chain" id="PRO_5007104456" description="Peptidase inhibitor" evidence="1">
    <location>
        <begin position="28"/>
        <end position="124"/>
    </location>
</feature>
<keyword evidence="1" id="KW-0732">Signal</keyword>
<evidence type="ECO:0000313" key="2">
    <source>
        <dbReference type="EMBL" id="KUN40132.1"/>
    </source>
</evidence>